<evidence type="ECO:0000313" key="3">
    <source>
        <dbReference type="Proteomes" id="UP001590951"/>
    </source>
</evidence>
<organism evidence="2 3">
    <name type="scientific">Lepraria finkii</name>
    <dbReference type="NCBI Taxonomy" id="1340010"/>
    <lineage>
        <taxon>Eukaryota</taxon>
        <taxon>Fungi</taxon>
        <taxon>Dikarya</taxon>
        <taxon>Ascomycota</taxon>
        <taxon>Pezizomycotina</taxon>
        <taxon>Lecanoromycetes</taxon>
        <taxon>OSLEUM clade</taxon>
        <taxon>Lecanoromycetidae</taxon>
        <taxon>Lecanorales</taxon>
        <taxon>Lecanorineae</taxon>
        <taxon>Stereocaulaceae</taxon>
        <taxon>Lepraria</taxon>
    </lineage>
</organism>
<keyword evidence="3" id="KW-1185">Reference proteome</keyword>
<evidence type="ECO:0000313" key="2">
    <source>
        <dbReference type="EMBL" id="KAL2054656.1"/>
    </source>
</evidence>
<sequence length="87" mass="8428">MPLASTCISLSVPGLPPSSTAVAIATVSSATGSSTAVSTPTSTTSSSGTSLTSTQVPSASAGGFHPIANGTVYINPHPPSRNNQGSR</sequence>
<feature type="region of interest" description="Disordered" evidence="1">
    <location>
        <begin position="29"/>
        <end position="87"/>
    </location>
</feature>
<dbReference type="EMBL" id="JBHFEH010000014">
    <property type="protein sequence ID" value="KAL2054656.1"/>
    <property type="molecule type" value="Genomic_DNA"/>
</dbReference>
<dbReference type="Proteomes" id="UP001590951">
    <property type="component" value="Unassembled WGS sequence"/>
</dbReference>
<gene>
    <name evidence="2" type="ORF">ABVK25_004959</name>
</gene>
<evidence type="ECO:0000256" key="1">
    <source>
        <dbReference type="SAM" id="MobiDB-lite"/>
    </source>
</evidence>
<proteinExistence type="predicted"/>
<accession>A0ABR4B9W2</accession>
<comment type="caution">
    <text evidence="2">The sequence shown here is derived from an EMBL/GenBank/DDBJ whole genome shotgun (WGS) entry which is preliminary data.</text>
</comment>
<name>A0ABR4B9W2_9LECA</name>
<reference evidence="2 3" key="1">
    <citation type="submission" date="2024-09" db="EMBL/GenBank/DDBJ databases">
        <title>Rethinking Asexuality: The Enigmatic Case of Functional Sexual Genes in Lepraria (Stereocaulaceae).</title>
        <authorList>
            <person name="Doellman M."/>
            <person name="Sun Y."/>
            <person name="Barcenas-Pena A."/>
            <person name="Lumbsch H.T."/>
            <person name="Grewe F."/>
        </authorList>
    </citation>
    <scope>NUCLEOTIDE SEQUENCE [LARGE SCALE GENOMIC DNA]</scope>
    <source>
        <strain evidence="2 3">Grewe 0041</strain>
    </source>
</reference>
<protein>
    <submittedName>
        <fullName evidence="2">Uncharacterized protein</fullName>
    </submittedName>
</protein>
<feature type="compositionally biased region" description="Low complexity" evidence="1">
    <location>
        <begin position="29"/>
        <end position="54"/>
    </location>
</feature>